<dbReference type="GO" id="GO:0005737">
    <property type="term" value="C:cytoplasm"/>
    <property type="evidence" value="ECO:0007669"/>
    <property type="project" value="TreeGrafter"/>
</dbReference>
<keyword evidence="4" id="KW-1185">Reference proteome</keyword>
<protein>
    <recommendedName>
        <fullName evidence="2">UPF0235 protein SAMN06295916_1348</fullName>
    </recommendedName>
</protein>
<accession>A0A212U0B8</accession>
<dbReference type="RefSeq" id="WP_088813294.1">
    <property type="nucleotide sequence ID" value="NZ_FYEX01000002.1"/>
</dbReference>
<dbReference type="SMART" id="SM01152">
    <property type="entry name" value="DUF167"/>
    <property type="match status" value="1"/>
</dbReference>
<dbReference type="InterPro" id="IPR003746">
    <property type="entry name" value="DUF167"/>
</dbReference>
<dbReference type="NCBIfam" id="TIGR00251">
    <property type="entry name" value="DUF167 family protein"/>
    <property type="match status" value="1"/>
</dbReference>
<dbReference type="OrthoDB" id="9800587at2"/>
<evidence type="ECO:0000313" key="4">
    <source>
        <dbReference type="Proteomes" id="UP000197215"/>
    </source>
</evidence>
<dbReference type="AlphaFoldDB" id="A0A212U0B8"/>
<comment type="similarity">
    <text evidence="1 2">Belongs to the UPF0235 family.</text>
</comment>
<sequence>MTAQLPPWLKEENAKTNTYVLALYCQPGAKKTEVQGEHDGRLKIRLAAPPVEGKANDALILWLSKTLNIPRSAIELMAGDLSRMKRVKISGIQLQVITESLQA</sequence>
<dbReference type="PANTHER" id="PTHR13420:SF7">
    <property type="entry name" value="UPF0235 PROTEIN C15ORF40"/>
    <property type="match status" value="1"/>
</dbReference>
<name>A0A212U0B8_9BURK</name>
<dbReference type="Proteomes" id="UP000197215">
    <property type="component" value="Unassembled WGS sequence"/>
</dbReference>
<proteinExistence type="inferred from homology"/>
<dbReference type="Pfam" id="PF02594">
    <property type="entry name" value="DUF167"/>
    <property type="match status" value="1"/>
</dbReference>
<dbReference type="EMBL" id="FYEX01000002">
    <property type="protein sequence ID" value="SNC71693.1"/>
    <property type="molecule type" value="Genomic_DNA"/>
</dbReference>
<dbReference type="HAMAP" id="MF_00634">
    <property type="entry name" value="UPF0235"/>
    <property type="match status" value="1"/>
</dbReference>
<dbReference type="Gene3D" id="3.30.1200.10">
    <property type="entry name" value="YggU-like"/>
    <property type="match status" value="1"/>
</dbReference>
<reference evidence="4" key="1">
    <citation type="submission" date="2017-06" db="EMBL/GenBank/DDBJ databases">
        <authorList>
            <person name="Varghese N."/>
            <person name="Submissions S."/>
        </authorList>
    </citation>
    <scope>NUCLEOTIDE SEQUENCE [LARGE SCALE GENOMIC DNA]</scope>
    <source>
        <strain evidence="4">MWH-VicM1</strain>
    </source>
</reference>
<dbReference type="SUPFAM" id="SSF69786">
    <property type="entry name" value="YggU-like"/>
    <property type="match status" value="1"/>
</dbReference>
<evidence type="ECO:0000256" key="1">
    <source>
        <dbReference type="ARBA" id="ARBA00010364"/>
    </source>
</evidence>
<evidence type="ECO:0000256" key="2">
    <source>
        <dbReference type="HAMAP-Rule" id="MF_00634"/>
    </source>
</evidence>
<dbReference type="InterPro" id="IPR036591">
    <property type="entry name" value="YggU-like_sf"/>
</dbReference>
<organism evidence="3 4">
    <name type="scientific">Polynucleobacter victoriensis</name>
    <dbReference type="NCBI Taxonomy" id="2049319"/>
    <lineage>
        <taxon>Bacteria</taxon>
        <taxon>Pseudomonadati</taxon>
        <taxon>Pseudomonadota</taxon>
        <taxon>Betaproteobacteria</taxon>
        <taxon>Burkholderiales</taxon>
        <taxon>Burkholderiaceae</taxon>
        <taxon>Polynucleobacter</taxon>
    </lineage>
</organism>
<gene>
    <name evidence="3" type="ORF">SAMN06295916_1348</name>
</gene>
<dbReference type="PANTHER" id="PTHR13420">
    <property type="entry name" value="UPF0235 PROTEIN C15ORF40"/>
    <property type="match status" value="1"/>
</dbReference>
<evidence type="ECO:0000313" key="3">
    <source>
        <dbReference type="EMBL" id="SNC71693.1"/>
    </source>
</evidence>